<evidence type="ECO:0000313" key="5">
    <source>
        <dbReference type="Proteomes" id="UP001305779"/>
    </source>
</evidence>
<dbReference type="InterPro" id="IPR002347">
    <property type="entry name" value="SDR_fam"/>
</dbReference>
<keyword evidence="2" id="KW-0521">NADP</keyword>
<evidence type="ECO:0000256" key="1">
    <source>
        <dbReference type="ARBA" id="ARBA00006484"/>
    </source>
</evidence>
<dbReference type="InterPro" id="IPR036291">
    <property type="entry name" value="NAD(P)-bd_dom_sf"/>
</dbReference>
<dbReference type="PRINTS" id="PR00081">
    <property type="entry name" value="GDHRDH"/>
</dbReference>
<proteinExistence type="inferred from homology"/>
<dbReference type="Gene3D" id="3.40.50.720">
    <property type="entry name" value="NAD(P)-binding Rossmann-like Domain"/>
    <property type="match status" value="1"/>
</dbReference>
<dbReference type="PANTHER" id="PTHR24320">
    <property type="entry name" value="RETINOL DEHYDROGENASE"/>
    <property type="match status" value="1"/>
</dbReference>
<keyword evidence="3" id="KW-0560">Oxidoreductase</keyword>
<dbReference type="Proteomes" id="UP001305779">
    <property type="component" value="Unassembled WGS sequence"/>
</dbReference>
<sequence>MGNTYSLFFPPTPSLTEDNLPSQSGKVFLVTGGTSGVGYELCSILYNAGGKVYLAGRSKASTEAAIEKIKASNSSNGSAGKLVPFAVSLENLSSIKPAVEEFLANESRLDVLFNNAGVSNPPKNSKTAQGHELQMGVNCLGSYLLTQLLLPILHKTAASAPSGSVRVVWTSSITVDLGPSPPPHISEMTTPSSNQQTNYSISKYGNWFLADGLSKQDGSILSVSQNPGNLKSKLTRHMPSIVPILAGPLLYPPKYGAYTNLWCGVSDELGLEDNGKYALPWGRFHPAPPPKMLEALKAESEGGTGVAAEFVRWCEDQTRDYR</sequence>
<dbReference type="PANTHER" id="PTHR24320:SF236">
    <property type="entry name" value="SHORT-CHAIN DEHYDROGENASE-RELATED"/>
    <property type="match status" value="1"/>
</dbReference>
<gene>
    <name evidence="4" type="ORF">PRZ48_006649</name>
</gene>
<keyword evidence="5" id="KW-1185">Reference proteome</keyword>
<evidence type="ECO:0000256" key="2">
    <source>
        <dbReference type="ARBA" id="ARBA00022857"/>
    </source>
</evidence>
<dbReference type="EMBL" id="JAXOVC010000004">
    <property type="protein sequence ID" value="KAK4503221.1"/>
    <property type="molecule type" value="Genomic_DNA"/>
</dbReference>
<evidence type="ECO:0000313" key="4">
    <source>
        <dbReference type="EMBL" id="KAK4503221.1"/>
    </source>
</evidence>
<dbReference type="Pfam" id="PF00106">
    <property type="entry name" value="adh_short"/>
    <property type="match status" value="1"/>
</dbReference>
<protein>
    <submittedName>
        <fullName evidence="4">Uncharacterized protein</fullName>
    </submittedName>
</protein>
<dbReference type="SUPFAM" id="SSF51735">
    <property type="entry name" value="NAD(P)-binding Rossmann-fold domains"/>
    <property type="match status" value="1"/>
</dbReference>
<comment type="caution">
    <text evidence="4">The sequence shown here is derived from an EMBL/GenBank/DDBJ whole genome shotgun (WGS) entry which is preliminary data.</text>
</comment>
<reference evidence="4 5" key="1">
    <citation type="journal article" date="2023" name="G3 (Bethesda)">
        <title>A chromosome-level genome assembly of Zasmidium syzygii isolated from banana leaves.</title>
        <authorList>
            <person name="van Westerhoven A.C."/>
            <person name="Mehrabi R."/>
            <person name="Talebi R."/>
            <person name="Steentjes M.B.F."/>
            <person name="Corcolon B."/>
            <person name="Chong P.A."/>
            <person name="Kema G.H.J."/>
            <person name="Seidl M.F."/>
        </authorList>
    </citation>
    <scope>NUCLEOTIDE SEQUENCE [LARGE SCALE GENOMIC DNA]</scope>
    <source>
        <strain evidence="4 5">P124</strain>
    </source>
</reference>
<name>A0ABR0ENN8_ZASCE</name>
<comment type="similarity">
    <text evidence="1">Belongs to the short-chain dehydrogenases/reductases (SDR) family.</text>
</comment>
<accession>A0ABR0ENN8</accession>
<evidence type="ECO:0000256" key="3">
    <source>
        <dbReference type="ARBA" id="ARBA00023002"/>
    </source>
</evidence>
<organism evidence="4 5">
    <name type="scientific">Zasmidium cellare</name>
    <name type="common">Wine cellar mold</name>
    <name type="synonym">Racodium cellare</name>
    <dbReference type="NCBI Taxonomy" id="395010"/>
    <lineage>
        <taxon>Eukaryota</taxon>
        <taxon>Fungi</taxon>
        <taxon>Dikarya</taxon>
        <taxon>Ascomycota</taxon>
        <taxon>Pezizomycotina</taxon>
        <taxon>Dothideomycetes</taxon>
        <taxon>Dothideomycetidae</taxon>
        <taxon>Mycosphaerellales</taxon>
        <taxon>Mycosphaerellaceae</taxon>
        <taxon>Zasmidium</taxon>
    </lineage>
</organism>